<evidence type="ECO:0000313" key="2">
    <source>
        <dbReference type="Proteomes" id="UP001501747"/>
    </source>
</evidence>
<sequence length="136" mass="13830">MTWVFVLNGSEKDDPRTVAEAYAAALSKADGSDRSLLCAKDKTALGALDEVTKGLGELTKSLGLGGLAPTPESAAVTSVTANGDTVTATLEMRVSGSSRPVTETYDLVTEDGGWRICGVTRGLGLLGKLGGLGGGR</sequence>
<dbReference type="RefSeq" id="WP_344885027.1">
    <property type="nucleotide sequence ID" value="NZ_BAABAL010000026.1"/>
</dbReference>
<gene>
    <name evidence="1" type="ORF">GCM10022247_70040</name>
</gene>
<keyword evidence="2" id="KW-1185">Reference proteome</keyword>
<dbReference type="SUPFAM" id="SSF54427">
    <property type="entry name" value="NTF2-like"/>
    <property type="match status" value="1"/>
</dbReference>
<reference evidence="2" key="1">
    <citation type="journal article" date="2019" name="Int. J. Syst. Evol. Microbiol.">
        <title>The Global Catalogue of Microorganisms (GCM) 10K type strain sequencing project: providing services to taxonomists for standard genome sequencing and annotation.</title>
        <authorList>
            <consortium name="The Broad Institute Genomics Platform"/>
            <consortium name="The Broad Institute Genome Sequencing Center for Infectious Disease"/>
            <person name="Wu L."/>
            <person name="Ma J."/>
        </authorList>
    </citation>
    <scope>NUCLEOTIDE SEQUENCE [LARGE SCALE GENOMIC DNA]</scope>
    <source>
        <strain evidence="2">JCM 17342</strain>
    </source>
</reference>
<dbReference type="Proteomes" id="UP001501747">
    <property type="component" value="Unassembled WGS sequence"/>
</dbReference>
<dbReference type="InterPro" id="IPR032710">
    <property type="entry name" value="NTF2-like_dom_sf"/>
</dbReference>
<comment type="caution">
    <text evidence="1">The sequence shown here is derived from an EMBL/GenBank/DDBJ whole genome shotgun (WGS) entry which is preliminary data.</text>
</comment>
<accession>A0ABP7U206</accession>
<protein>
    <submittedName>
        <fullName evidence="1">Uncharacterized protein</fullName>
    </submittedName>
</protein>
<name>A0ABP7U206_9PSEU</name>
<evidence type="ECO:0000313" key="1">
    <source>
        <dbReference type="EMBL" id="GAA4034724.1"/>
    </source>
</evidence>
<organism evidence="1 2">
    <name type="scientific">Allokutzneria multivorans</name>
    <dbReference type="NCBI Taxonomy" id="1142134"/>
    <lineage>
        <taxon>Bacteria</taxon>
        <taxon>Bacillati</taxon>
        <taxon>Actinomycetota</taxon>
        <taxon>Actinomycetes</taxon>
        <taxon>Pseudonocardiales</taxon>
        <taxon>Pseudonocardiaceae</taxon>
        <taxon>Allokutzneria</taxon>
    </lineage>
</organism>
<proteinExistence type="predicted"/>
<dbReference type="EMBL" id="BAABAL010000026">
    <property type="protein sequence ID" value="GAA4034724.1"/>
    <property type="molecule type" value="Genomic_DNA"/>
</dbReference>